<protein>
    <submittedName>
        <fullName evidence="2">Chemotaxis protein CheW</fullName>
    </submittedName>
</protein>
<dbReference type="GO" id="GO:0006935">
    <property type="term" value="P:chemotaxis"/>
    <property type="evidence" value="ECO:0007669"/>
    <property type="project" value="InterPro"/>
</dbReference>
<dbReference type="Proteomes" id="UP000257143">
    <property type="component" value="Unassembled WGS sequence"/>
</dbReference>
<dbReference type="Gene3D" id="2.30.30.40">
    <property type="entry name" value="SH3 Domains"/>
    <property type="match status" value="1"/>
</dbReference>
<feature type="domain" description="CheW-like" evidence="1">
    <location>
        <begin position="4"/>
        <end position="144"/>
    </location>
</feature>
<dbReference type="RefSeq" id="WP_115774219.1">
    <property type="nucleotide sequence ID" value="NZ_PIOC01000023.1"/>
</dbReference>
<dbReference type="InterPro" id="IPR036061">
    <property type="entry name" value="CheW-like_dom_sf"/>
</dbReference>
<sequence length="153" mass="16999">MAEVNKYILFKLKSQTFGVEVSQVISIERLQEITGVPRTTEFIKGVTYIREKTTPVIDLKERLLMDETKATDDTRILVVNINSMQIGLIVDAATEVKDIESSAIDPAPEIIGGVKETFIKGVARLENGLLILLELESIIDPNETNELLEVVAE</sequence>
<proteinExistence type="predicted"/>
<dbReference type="GO" id="GO:0007165">
    <property type="term" value="P:signal transduction"/>
    <property type="evidence" value="ECO:0007669"/>
    <property type="project" value="InterPro"/>
</dbReference>
<dbReference type="EMBL" id="PIOC01000023">
    <property type="protein sequence ID" value="RDW16989.1"/>
    <property type="molecule type" value="Genomic_DNA"/>
</dbReference>
<evidence type="ECO:0000313" key="2">
    <source>
        <dbReference type="EMBL" id="RDW16989.1"/>
    </source>
</evidence>
<gene>
    <name evidence="2" type="ORF">CWR48_15405</name>
</gene>
<dbReference type="PROSITE" id="PS50851">
    <property type="entry name" value="CHEW"/>
    <property type="match status" value="1"/>
</dbReference>
<dbReference type="PANTHER" id="PTHR22617">
    <property type="entry name" value="CHEMOTAXIS SENSOR HISTIDINE KINASE-RELATED"/>
    <property type="match status" value="1"/>
</dbReference>
<dbReference type="InterPro" id="IPR039315">
    <property type="entry name" value="CheW"/>
</dbReference>
<dbReference type="OrthoDB" id="9794382at2"/>
<evidence type="ECO:0000313" key="3">
    <source>
        <dbReference type="Proteomes" id="UP000257143"/>
    </source>
</evidence>
<keyword evidence="3" id="KW-1185">Reference proteome</keyword>
<dbReference type="SUPFAM" id="SSF50341">
    <property type="entry name" value="CheW-like"/>
    <property type="match status" value="1"/>
</dbReference>
<evidence type="ECO:0000259" key="1">
    <source>
        <dbReference type="PROSITE" id="PS50851"/>
    </source>
</evidence>
<dbReference type="SMART" id="SM00260">
    <property type="entry name" value="CheW"/>
    <property type="match status" value="1"/>
</dbReference>
<name>A0A3D8PP13_9BACI</name>
<accession>A0A3D8PP13</accession>
<reference evidence="3" key="1">
    <citation type="submission" date="2017-11" db="EMBL/GenBank/DDBJ databases">
        <authorList>
            <person name="Zhu W."/>
        </authorList>
    </citation>
    <scope>NUCLEOTIDE SEQUENCE [LARGE SCALE GENOMIC DNA]</scope>
    <source>
        <strain evidence="3">CAU 1183</strain>
    </source>
</reference>
<dbReference type="Pfam" id="PF01584">
    <property type="entry name" value="CheW"/>
    <property type="match status" value="1"/>
</dbReference>
<comment type="caution">
    <text evidence="2">The sequence shown here is derived from an EMBL/GenBank/DDBJ whole genome shotgun (WGS) entry which is preliminary data.</text>
</comment>
<dbReference type="InterPro" id="IPR002545">
    <property type="entry name" value="CheW-lke_dom"/>
</dbReference>
<dbReference type="AlphaFoldDB" id="A0A3D8PP13"/>
<organism evidence="2 3">
    <name type="scientific">Oceanobacillus arenosus</name>
    <dbReference type="NCBI Taxonomy" id="1229153"/>
    <lineage>
        <taxon>Bacteria</taxon>
        <taxon>Bacillati</taxon>
        <taxon>Bacillota</taxon>
        <taxon>Bacilli</taxon>
        <taxon>Bacillales</taxon>
        <taxon>Bacillaceae</taxon>
        <taxon>Oceanobacillus</taxon>
    </lineage>
</organism>
<dbReference type="GO" id="GO:0005829">
    <property type="term" value="C:cytosol"/>
    <property type="evidence" value="ECO:0007669"/>
    <property type="project" value="TreeGrafter"/>
</dbReference>
<dbReference type="Gene3D" id="2.40.50.180">
    <property type="entry name" value="CheA-289, Domain 4"/>
    <property type="match status" value="1"/>
</dbReference>
<dbReference type="PANTHER" id="PTHR22617:SF23">
    <property type="entry name" value="CHEMOTAXIS PROTEIN CHEW"/>
    <property type="match status" value="1"/>
</dbReference>